<protein>
    <submittedName>
        <fullName evidence="3">Uncharacterized protein</fullName>
    </submittedName>
</protein>
<feature type="region of interest" description="Disordered" evidence="1">
    <location>
        <begin position="72"/>
        <end position="147"/>
    </location>
</feature>
<dbReference type="EMBL" id="LR877153">
    <property type="protein sequence ID" value="CAD2217847.1"/>
    <property type="molecule type" value="Genomic_DNA"/>
</dbReference>
<keyword evidence="2" id="KW-0472">Membrane</keyword>
<feature type="region of interest" description="Disordered" evidence="1">
    <location>
        <begin position="399"/>
        <end position="429"/>
    </location>
</feature>
<feature type="region of interest" description="Disordered" evidence="1">
    <location>
        <begin position="158"/>
        <end position="177"/>
    </location>
</feature>
<feature type="transmembrane region" description="Helical" evidence="2">
    <location>
        <begin position="274"/>
        <end position="293"/>
    </location>
</feature>
<keyword evidence="2" id="KW-0812">Transmembrane</keyword>
<keyword evidence="2" id="KW-1133">Transmembrane helix</keyword>
<dbReference type="AlphaFoldDB" id="A0A7G2CFQ1"/>
<feature type="transmembrane region" description="Helical" evidence="2">
    <location>
        <begin position="12"/>
        <end position="33"/>
    </location>
</feature>
<keyword evidence="4" id="KW-1185">Reference proteome</keyword>
<reference evidence="3 4" key="1">
    <citation type="submission" date="2020-08" db="EMBL/GenBank/DDBJ databases">
        <authorList>
            <person name="Newling K."/>
            <person name="Davey J."/>
            <person name="Forrester S."/>
        </authorList>
    </citation>
    <scope>NUCLEOTIDE SEQUENCE [LARGE SCALE GENOMIC DNA]</scope>
    <source>
        <strain evidence="4">Crithidia deanei Carvalho (ATCC PRA-265)</strain>
    </source>
</reference>
<organism evidence="3 4">
    <name type="scientific">Angomonas deanei</name>
    <dbReference type="NCBI Taxonomy" id="59799"/>
    <lineage>
        <taxon>Eukaryota</taxon>
        <taxon>Discoba</taxon>
        <taxon>Euglenozoa</taxon>
        <taxon>Kinetoplastea</taxon>
        <taxon>Metakinetoplastina</taxon>
        <taxon>Trypanosomatida</taxon>
        <taxon>Trypanosomatidae</taxon>
        <taxon>Strigomonadinae</taxon>
        <taxon>Angomonas</taxon>
    </lineage>
</organism>
<name>A0A7G2CFQ1_9TRYP</name>
<evidence type="ECO:0000256" key="1">
    <source>
        <dbReference type="SAM" id="MobiDB-lite"/>
    </source>
</evidence>
<feature type="transmembrane region" description="Helical" evidence="2">
    <location>
        <begin position="313"/>
        <end position="341"/>
    </location>
</feature>
<feature type="compositionally biased region" description="Polar residues" evidence="1">
    <location>
        <begin position="113"/>
        <end position="125"/>
    </location>
</feature>
<accession>A0A7G2CFQ1</accession>
<feature type="transmembrane region" description="Helical" evidence="2">
    <location>
        <begin position="244"/>
        <end position="262"/>
    </location>
</feature>
<dbReference type="Proteomes" id="UP000515908">
    <property type="component" value="Chromosome 09"/>
</dbReference>
<evidence type="ECO:0000313" key="4">
    <source>
        <dbReference type="Proteomes" id="UP000515908"/>
    </source>
</evidence>
<feature type="compositionally biased region" description="Basic and acidic residues" evidence="1">
    <location>
        <begin position="160"/>
        <end position="176"/>
    </location>
</feature>
<gene>
    <name evidence="3" type="ORF">ADEAN_000533300</name>
</gene>
<evidence type="ECO:0000313" key="3">
    <source>
        <dbReference type="EMBL" id="CAD2217847.1"/>
    </source>
</evidence>
<dbReference type="VEuPathDB" id="TriTrypDB:ADEAN_000533300"/>
<feature type="transmembrane region" description="Helical" evidence="2">
    <location>
        <begin position="361"/>
        <end position="383"/>
    </location>
</feature>
<proteinExistence type="predicted"/>
<feature type="transmembrane region" description="Helical" evidence="2">
    <location>
        <begin position="39"/>
        <end position="59"/>
    </location>
</feature>
<evidence type="ECO:0000256" key="2">
    <source>
        <dbReference type="SAM" id="Phobius"/>
    </source>
</evidence>
<sequence length="791" mass="87010">MNCRTIVLKVTSFVGTILPALYFIAVTVAAAIAKRWLTTGFSGAEAVLSILWIIFHFIITDPFSFLRKPRAATPAERETQPLAATEEQNTSLNWREEEAGVNADPDEEAMNESLLSSIESQSTPDVGNGLFRENSSQAKLKKNPLRSPVLEEPDAAFVFPEKDYTEPPKPKSKRDQSISVISLTNEVLVPSSSKPRRPSFNPRKAWGRPSTASAMMNLPKATIVLNDSNNTEAPVTRERKVPSAVPICMLYVILLWSLSIWGGSVAAGWDTHSLFASVPSLIVPWVWSSLTNLRYFFNRESGVSRFHLNLLRVLLHCATFCIVCVLSLGAFVACVVLELVYKKPYEVDEEPIPLYLKGVTLISPVILFSYLAVSAAGLSAYHYKRIVAQLTWRDAVIAGDNSPSSRSRRSSRKTSVYPGMGSPHEDDRLINVDLDDDSLSSIVRSSFSTIGAFSPRLGNKHGRGVSPSASIQFSNANTPHAKPHGPIGSAPQLKTVTMLYVAFRDVSDGEVTSRPEQNARSIQQQTATTIESLIEALEDTSNTGGPDSNAYILTAHEDAICLVWGLVPFSSDPVCLAVEKARRIFAAFYNRPKPPSSGQHELVAAVVYAPQSLIGLIGTGSFRSIHFYNPSQHLCGSHLLDRGFTLHQCLPSTSTSEENEFHGIMLDSRAAHSSANNILCRPCGVLKEGESANARKRNPMQRALMTKYTCMYDFRSMLNAKEEEWHLVVQRQEELGNKFCFLTEASQQLMQNNAAAAQSVLKTTLEGAKTVDDNIKIAELMLEDIKEVSAK</sequence>